<evidence type="ECO:0000256" key="1">
    <source>
        <dbReference type="SAM" id="MobiDB-lite"/>
    </source>
</evidence>
<evidence type="ECO:0000256" key="2">
    <source>
        <dbReference type="SAM" id="Phobius"/>
    </source>
</evidence>
<dbReference type="EMBL" id="ML992530">
    <property type="protein sequence ID" value="KAF2218734.1"/>
    <property type="molecule type" value="Genomic_DNA"/>
</dbReference>
<feature type="transmembrane region" description="Helical" evidence="2">
    <location>
        <begin position="96"/>
        <end position="120"/>
    </location>
</feature>
<evidence type="ECO:0000313" key="4">
    <source>
        <dbReference type="Proteomes" id="UP000799538"/>
    </source>
</evidence>
<sequence length="307" mass="35562">MTTTHDTDGDKYEQQIQEIVRKSFQLGQQDCPPTTIINKHIRDSILRLLAITIVNWLIHELTAYYYIYAADDPSSTTSTRNRATDMRNVRDRFRRFSPLVMIISILGIAWHKELAFRFWFGWNITRFLRFFTGLMAWHVESAVASGWYGDWSVALEVMSMPWTIVTSLKIQLRAICPTHAFTTEERDHMNDLRYEHGSRETLSGHFGRKRRHEEWSVQTTRSVKVEVSHELISLSPRPTAHEIHFPAHKAVLNRHQHAVDRDTDNGASLLRPARFPNADESDRKPELSKHLTTTISFPPSPRTSTAA</sequence>
<dbReference type="OrthoDB" id="10478037at2759"/>
<gene>
    <name evidence="3" type="ORF">BDZ85DRAFT_253351</name>
</gene>
<accession>A0A6A6FZG7</accession>
<feature type="compositionally biased region" description="Basic and acidic residues" evidence="1">
    <location>
        <begin position="280"/>
        <end position="289"/>
    </location>
</feature>
<organism evidence="3 4">
    <name type="scientific">Elsinoe ampelina</name>
    <dbReference type="NCBI Taxonomy" id="302913"/>
    <lineage>
        <taxon>Eukaryota</taxon>
        <taxon>Fungi</taxon>
        <taxon>Dikarya</taxon>
        <taxon>Ascomycota</taxon>
        <taxon>Pezizomycotina</taxon>
        <taxon>Dothideomycetes</taxon>
        <taxon>Dothideomycetidae</taxon>
        <taxon>Myriangiales</taxon>
        <taxon>Elsinoaceae</taxon>
        <taxon>Elsinoe</taxon>
    </lineage>
</organism>
<keyword evidence="2" id="KW-0472">Membrane</keyword>
<feature type="compositionally biased region" description="Polar residues" evidence="1">
    <location>
        <begin position="290"/>
        <end position="307"/>
    </location>
</feature>
<keyword evidence="4" id="KW-1185">Reference proteome</keyword>
<feature type="region of interest" description="Disordered" evidence="1">
    <location>
        <begin position="255"/>
        <end position="307"/>
    </location>
</feature>
<reference evidence="4" key="1">
    <citation type="journal article" date="2020" name="Stud. Mycol.">
        <title>101 Dothideomycetes genomes: A test case for predicting lifestyles and emergence of pathogens.</title>
        <authorList>
            <person name="Haridas S."/>
            <person name="Albert R."/>
            <person name="Binder M."/>
            <person name="Bloem J."/>
            <person name="LaButti K."/>
            <person name="Salamov A."/>
            <person name="Andreopoulos B."/>
            <person name="Baker S."/>
            <person name="Barry K."/>
            <person name="Bills G."/>
            <person name="Bluhm B."/>
            <person name="Cannon C."/>
            <person name="Castanera R."/>
            <person name="Culley D."/>
            <person name="Daum C."/>
            <person name="Ezra D."/>
            <person name="Gonzalez J."/>
            <person name="Henrissat B."/>
            <person name="Kuo A."/>
            <person name="Liang C."/>
            <person name="Lipzen A."/>
            <person name="Lutzoni F."/>
            <person name="Magnuson J."/>
            <person name="Mondo S."/>
            <person name="Nolan M."/>
            <person name="Ohm R."/>
            <person name="Pangilinan J."/>
            <person name="Park H.-J."/>
            <person name="Ramirez L."/>
            <person name="Alfaro M."/>
            <person name="Sun H."/>
            <person name="Tritt A."/>
            <person name="Yoshinaga Y."/>
            <person name="Zwiers L.-H."/>
            <person name="Turgeon B."/>
            <person name="Goodwin S."/>
            <person name="Spatafora J."/>
            <person name="Crous P."/>
            <person name="Grigoriev I."/>
        </authorList>
    </citation>
    <scope>NUCLEOTIDE SEQUENCE [LARGE SCALE GENOMIC DNA]</scope>
    <source>
        <strain evidence="4">CECT 20119</strain>
    </source>
</reference>
<evidence type="ECO:0000313" key="3">
    <source>
        <dbReference type="EMBL" id="KAF2218734.1"/>
    </source>
</evidence>
<keyword evidence="2" id="KW-0812">Transmembrane</keyword>
<name>A0A6A6FZG7_9PEZI</name>
<proteinExistence type="predicted"/>
<dbReference type="AlphaFoldDB" id="A0A6A6FZG7"/>
<dbReference type="Proteomes" id="UP000799538">
    <property type="component" value="Unassembled WGS sequence"/>
</dbReference>
<keyword evidence="2" id="KW-1133">Transmembrane helix</keyword>
<feature type="transmembrane region" description="Helical" evidence="2">
    <location>
        <begin position="45"/>
        <end position="67"/>
    </location>
</feature>
<protein>
    <submittedName>
        <fullName evidence="3">Uncharacterized protein</fullName>
    </submittedName>
</protein>